<evidence type="ECO:0000313" key="2">
    <source>
        <dbReference type="EMBL" id="PJI85670.1"/>
    </source>
</evidence>
<reference evidence="2 3" key="1">
    <citation type="submission" date="2017-11" db="EMBL/GenBank/DDBJ databases">
        <title>Genomic Encyclopedia of Archaeal and Bacterial Type Strains, Phase II (KMG-II): From Individual Species to Whole Genera.</title>
        <authorList>
            <person name="Goeker M."/>
        </authorList>
    </citation>
    <scope>NUCLEOTIDE SEQUENCE [LARGE SCALE GENOMIC DNA]</scope>
    <source>
        <strain evidence="2 3">DSM 22413</strain>
    </source>
</reference>
<sequence>MRLVNRAVSGALTAALAVGIVTVPAVVADASTHTATKSASGVTVAVSVLDVPNKAGKYTVSNWAKVSVSIPAAFKDSNGKSVPVSYSVELRTVGDATCGGSTGTTVLYKYSQTKSATWTLPLTLDNTKRSGISHYTQSGQCSLHAEVEAYRYTVANGGDLDATVTTAATFGVRSASSLSKPVASPTRVVRNHTTKITGTGTYTRVDQSHYYTRSYLPAGSKLSFQYHAAGSSTWRYGGTIVVGSSGRWTKAVKVTGTTFYRVVYAGTRTVAGYSSLATSVGAY</sequence>
<feature type="chain" id="PRO_5038357692" evidence="1">
    <location>
        <begin position="28"/>
        <end position="283"/>
    </location>
</feature>
<dbReference type="AlphaFoldDB" id="A0A2M8W431"/>
<protein>
    <submittedName>
        <fullName evidence="2">Uncharacterized protein</fullName>
    </submittedName>
</protein>
<accession>A0A2M8W431</accession>
<feature type="signal peptide" evidence="1">
    <location>
        <begin position="1"/>
        <end position="27"/>
    </location>
</feature>
<keyword evidence="3" id="KW-1185">Reference proteome</keyword>
<dbReference type="Proteomes" id="UP000231586">
    <property type="component" value="Unassembled WGS sequence"/>
</dbReference>
<name>A0A2M8W431_9MICO</name>
<dbReference type="OrthoDB" id="3447380at2"/>
<dbReference type="EMBL" id="PGTZ01000011">
    <property type="protein sequence ID" value="PJI85670.1"/>
    <property type="molecule type" value="Genomic_DNA"/>
</dbReference>
<evidence type="ECO:0000256" key="1">
    <source>
        <dbReference type="SAM" id="SignalP"/>
    </source>
</evidence>
<keyword evidence="1" id="KW-0732">Signal</keyword>
<evidence type="ECO:0000313" key="3">
    <source>
        <dbReference type="Proteomes" id="UP000231586"/>
    </source>
</evidence>
<organism evidence="2 3">
    <name type="scientific">Luteimicrobium subarcticum</name>
    <dbReference type="NCBI Taxonomy" id="620910"/>
    <lineage>
        <taxon>Bacteria</taxon>
        <taxon>Bacillati</taxon>
        <taxon>Actinomycetota</taxon>
        <taxon>Actinomycetes</taxon>
        <taxon>Micrococcales</taxon>
        <taxon>Luteimicrobium</taxon>
    </lineage>
</organism>
<comment type="caution">
    <text evidence="2">The sequence shown here is derived from an EMBL/GenBank/DDBJ whole genome shotgun (WGS) entry which is preliminary data.</text>
</comment>
<proteinExistence type="predicted"/>
<dbReference type="RefSeq" id="WP_100350950.1">
    <property type="nucleotide sequence ID" value="NZ_PGTZ01000011.1"/>
</dbReference>
<gene>
    <name evidence="2" type="ORF">CLV34_2859</name>
</gene>